<name>A0A401U339_CHIPU</name>
<evidence type="ECO:0000313" key="2">
    <source>
        <dbReference type="EMBL" id="GCC49312.1"/>
    </source>
</evidence>
<comment type="caution">
    <text evidence="2">The sequence shown here is derived from an EMBL/GenBank/DDBJ whole genome shotgun (WGS) entry which is preliminary data.</text>
</comment>
<accession>A0A401U339</accession>
<evidence type="ECO:0000256" key="1">
    <source>
        <dbReference type="SAM" id="MobiDB-lite"/>
    </source>
</evidence>
<protein>
    <submittedName>
        <fullName evidence="2">Uncharacterized protein</fullName>
    </submittedName>
</protein>
<keyword evidence="3" id="KW-1185">Reference proteome</keyword>
<sequence length="39" mass="4166">MPPPDQACGGAPIRPLSAPTPLLAPRCERTPPTPHIRPR</sequence>
<feature type="region of interest" description="Disordered" evidence="1">
    <location>
        <begin position="1"/>
        <end position="39"/>
    </location>
</feature>
<dbReference type="EMBL" id="BEZZ01263201">
    <property type="protein sequence ID" value="GCC49312.1"/>
    <property type="molecule type" value="Genomic_DNA"/>
</dbReference>
<evidence type="ECO:0000313" key="3">
    <source>
        <dbReference type="Proteomes" id="UP000287033"/>
    </source>
</evidence>
<gene>
    <name evidence="2" type="ORF">chiPu_0033463</name>
</gene>
<organism evidence="2 3">
    <name type="scientific">Chiloscyllium punctatum</name>
    <name type="common">Brownbanded bambooshark</name>
    <name type="synonym">Hemiscyllium punctatum</name>
    <dbReference type="NCBI Taxonomy" id="137246"/>
    <lineage>
        <taxon>Eukaryota</taxon>
        <taxon>Metazoa</taxon>
        <taxon>Chordata</taxon>
        <taxon>Craniata</taxon>
        <taxon>Vertebrata</taxon>
        <taxon>Chondrichthyes</taxon>
        <taxon>Elasmobranchii</taxon>
        <taxon>Galeomorphii</taxon>
        <taxon>Galeoidea</taxon>
        <taxon>Orectolobiformes</taxon>
        <taxon>Hemiscylliidae</taxon>
        <taxon>Chiloscyllium</taxon>
    </lineage>
</organism>
<dbReference type="Proteomes" id="UP000287033">
    <property type="component" value="Unassembled WGS sequence"/>
</dbReference>
<proteinExistence type="predicted"/>
<dbReference type="AlphaFoldDB" id="A0A401U339"/>
<feature type="non-terminal residue" evidence="2">
    <location>
        <position position="39"/>
    </location>
</feature>
<reference evidence="2 3" key="1">
    <citation type="journal article" date="2018" name="Nat. Ecol. Evol.">
        <title>Shark genomes provide insights into elasmobranch evolution and the origin of vertebrates.</title>
        <authorList>
            <person name="Hara Y"/>
            <person name="Yamaguchi K"/>
            <person name="Onimaru K"/>
            <person name="Kadota M"/>
            <person name="Koyanagi M"/>
            <person name="Keeley SD"/>
            <person name="Tatsumi K"/>
            <person name="Tanaka K"/>
            <person name="Motone F"/>
            <person name="Kageyama Y"/>
            <person name="Nozu R"/>
            <person name="Adachi N"/>
            <person name="Nishimura O"/>
            <person name="Nakagawa R"/>
            <person name="Tanegashima C"/>
            <person name="Kiyatake I"/>
            <person name="Matsumoto R"/>
            <person name="Murakumo K"/>
            <person name="Nishida K"/>
            <person name="Terakita A"/>
            <person name="Kuratani S"/>
            <person name="Sato K"/>
            <person name="Hyodo S Kuraku.S."/>
        </authorList>
    </citation>
    <scope>NUCLEOTIDE SEQUENCE [LARGE SCALE GENOMIC DNA]</scope>
</reference>